<feature type="transmembrane region" description="Helical" evidence="1">
    <location>
        <begin position="243"/>
        <end position="265"/>
    </location>
</feature>
<feature type="transmembrane region" description="Helical" evidence="1">
    <location>
        <begin position="303"/>
        <end position="322"/>
    </location>
</feature>
<dbReference type="AlphaFoldDB" id="A0A6C0JTK4"/>
<sequence>MDIIWSNTYDLKPSNATNKTSNNPLGSLLDDKFVKKLNPRRYAYYKKFSRILNDPEKIRKFMYTLKNISEDVDEKNKKVKKLIKLHEDLSTVNINSPDYKNLKLNKIKDLNSKVLEILKNKTDSDFSDTSKNTKDDIMKDIVSLYSPTTNQTGGSNIEYLNNYSRKIEDIIDNKKESDDTKLAKYKNVLSEIETVIEPNKSINITKEDKIVFIVFTFILRIITLTLTNWALNNNMINTFQNLVIFYSIVYLLILLIFTMLVNITYKYNINSVNSGTTGFSNLANLFYYFYLIPGAGLIRNSRILAHSIIIVMFMFVPFALKSKNDNNDKIDYDYVKKKKFKELLDKYTFVVWIFTSIIAINY</sequence>
<evidence type="ECO:0000256" key="1">
    <source>
        <dbReference type="SAM" id="Phobius"/>
    </source>
</evidence>
<feature type="transmembrane region" description="Helical" evidence="1">
    <location>
        <begin position="210"/>
        <end position="231"/>
    </location>
</feature>
<organism evidence="2">
    <name type="scientific">viral metagenome</name>
    <dbReference type="NCBI Taxonomy" id="1070528"/>
    <lineage>
        <taxon>unclassified sequences</taxon>
        <taxon>metagenomes</taxon>
        <taxon>organismal metagenomes</taxon>
    </lineage>
</organism>
<keyword evidence="1" id="KW-0472">Membrane</keyword>
<feature type="transmembrane region" description="Helical" evidence="1">
    <location>
        <begin position="272"/>
        <end position="291"/>
    </location>
</feature>
<name>A0A6C0JTK4_9ZZZZ</name>
<keyword evidence="1" id="KW-0812">Transmembrane</keyword>
<accession>A0A6C0JTK4</accession>
<dbReference type="EMBL" id="MN740684">
    <property type="protein sequence ID" value="QHU07228.1"/>
    <property type="molecule type" value="Genomic_DNA"/>
</dbReference>
<evidence type="ECO:0000313" key="2">
    <source>
        <dbReference type="EMBL" id="QHU07228.1"/>
    </source>
</evidence>
<reference evidence="2" key="1">
    <citation type="journal article" date="2020" name="Nature">
        <title>Giant virus diversity and host interactions through global metagenomics.</title>
        <authorList>
            <person name="Schulz F."/>
            <person name="Roux S."/>
            <person name="Paez-Espino D."/>
            <person name="Jungbluth S."/>
            <person name="Walsh D.A."/>
            <person name="Denef V.J."/>
            <person name="McMahon K.D."/>
            <person name="Konstantinidis K.T."/>
            <person name="Eloe-Fadrosh E.A."/>
            <person name="Kyrpides N.C."/>
            <person name="Woyke T."/>
        </authorList>
    </citation>
    <scope>NUCLEOTIDE SEQUENCE</scope>
    <source>
        <strain evidence="2">GVMAG-S-1040241-154</strain>
    </source>
</reference>
<keyword evidence="1" id="KW-1133">Transmembrane helix</keyword>
<feature type="transmembrane region" description="Helical" evidence="1">
    <location>
        <begin position="343"/>
        <end position="360"/>
    </location>
</feature>
<protein>
    <submittedName>
        <fullName evidence="2">Uncharacterized protein</fullName>
    </submittedName>
</protein>
<proteinExistence type="predicted"/>